<dbReference type="InParanoid" id="A0A194XDE9"/>
<dbReference type="AlphaFoldDB" id="A0A194XDE9"/>
<keyword evidence="2" id="KW-1185">Reference proteome</keyword>
<name>A0A194XDE9_MOLSC</name>
<proteinExistence type="predicted"/>
<organism evidence="1 2">
    <name type="scientific">Mollisia scopiformis</name>
    <name type="common">Conifer needle endophyte fungus</name>
    <name type="synonym">Phialocephala scopiformis</name>
    <dbReference type="NCBI Taxonomy" id="149040"/>
    <lineage>
        <taxon>Eukaryota</taxon>
        <taxon>Fungi</taxon>
        <taxon>Dikarya</taxon>
        <taxon>Ascomycota</taxon>
        <taxon>Pezizomycotina</taxon>
        <taxon>Leotiomycetes</taxon>
        <taxon>Helotiales</taxon>
        <taxon>Mollisiaceae</taxon>
        <taxon>Mollisia</taxon>
    </lineage>
</organism>
<dbReference type="RefSeq" id="XP_018072531.1">
    <property type="nucleotide sequence ID" value="XM_018213038.1"/>
</dbReference>
<accession>A0A194XDE9</accession>
<dbReference type="Proteomes" id="UP000070700">
    <property type="component" value="Unassembled WGS sequence"/>
</dbReference>
<reference evidence="1 2" key="1">
    <citation type="submission" date="2015-10" db="EMBL/GenBank/DDBJ databases">
        <title>Full genome of DAOMC 229536 Phialocephala scopiformis, a fungal endophyte of spruce producing the potent anti-insectan compound rugulosin.</title>
        <authorList>
            <consortium name="DOE Joint Genome Institute"/>
            <person name="Walker A.K."/>
            <person name="Frasz S.L."/>
            <person name="Seifert K.A."/>
            <person name="Miller J.D."/>
            <person name="Mondo S.J."/>
            <person name="Labutti K."/>
            <person name="Lipzen A."/>
            <person name="Dockter R."/>
            <person name="Kennedy M."/>
            <person name="Grigoriev I.V."/>
            <person name="Spatafora J.W."/>
        </authorList>
    </citation>
    <scope>NUCLEOTIDE SEQUENCE [LARGE SCALE GENOMIC DNA]</scope>
    <source>
        <strain evidence="1 2">CBS 120377</strain>
    </source>
</reference>
<gene>
    <name evidence="1" type="ORF">LY89DRAFT_668359</name>
</gene>
<evidence type="ECO:0000313" key="1">
    <source>
        <dbReference type="EMBL" id="KUJ18176.1"/>
    </source>
</evidence>
<dbReference type="KEGG" id="psco:LY89DRAFT_668359"/>
<dbReference type="EMBL" id="KQ947413">
    <property type="protein sequence ID" value="KUJ18176.1"/>
    <property type="molecule type" value="Genomic_DNA"/>
</dbReference>
<evidence type="ECO:0000313" key="2">
    <source>
        <dbReference type="Proteomes" id="UP000070700"/>
    </source>
</evidence>
<dbReference type="GeneID" id="28822764"/>
<protein>
    <submittedName>
        <fullName evidence="1">Uncharacterized protein</fullName>
    </submittedName>
</protein>
<sequence>MGGNSAIHQSICLNLGESVGRRLCNSSRLRCWKKYSNLLRLPLKPFWGDQRLLHSLLRTRSPKFERPQTTTRKASYQIVRQQRSSGETCHGLRVDFVFFVVAVKRNPFMMPIINFTHALALMVHPQIRWQQPSDETRVPERGRRSERKVRSPCVALRCMKMKMSLSLTRRLLKPEPCPFTPHEAPNVSQDEITITDHLQESFSAPVTGHGENFRFPIAGTGFQEQVEVDLQTPTDPRAANVTAGMRSQIPTVMVEEDLQMKKCRRRWIVSQSPNALLVISSRCRPIRFGKVQRPRGLPDNIEIWSRERTSELLRSGFLGF</sequence>